<dbReference type="eggNOG" id="COG1940">
    <property type="taxonomic scope" value="Bacteria"/>
</dbReference>
<dbReference type="InterPro" id="IPR049874">
    <property type="entry name" value="ROK_cs"/>
</dbReference>
<reference evidence="1 2" key="1">
    <citation type="journal article" date="2012" name="Appl. Environ. Microbiol.">
        <title>Draft genome sequence of a psychrotolerant sulfur-oxidizing bacterium, Sulfuricella denitrificans skB26, and proteomic insights into cold adaptation.</title>
        <authorList>
            <person name="Watanabe T."/>
            <person name="Kojima H."/>
            <person name="Fukui M."/>
        </authorList>
    </citation>
    <scope>NUCLEOTIDE SEQUENCE [LARGE SCALE GENOMIC DNA]</scope>
    <source>
        <strain evidence="2">skB26</strain>
    </source>
</reference>
<proteinExistence type="predicted"/>
<dbReference type="Pfam" id="PF00480">
    <property type="entry name" value="ROK"/>
    <property type="match status" value="1"/>
</dbReference>
<dbReference type="AlphaFoldDB" id="S6B2M3"/>
<dbReference type="GO" id="GO:0004396">
    <property type="term" value="F:hexokinase activity"/>
    <property type="evidence" value="ECO:0007669"/>
    <property type="project" value="TreeGrafter"/>
</dbReference>
<evidence type="ECO:0000313" key="1">
    <source>
        <dbReference type="EMBL" id="BAN34927.1"/>
    </source>
</evidence>
<gene>
    <name evidence="1" type="ORF">SCD_n01091</name>
</gene>
<dbReference type="EMBL" id="AP013066">
    <property type="protein sequence ID" value="BAN34927.1"/>
    <property type="molecule type" value="Genomic_DNA"/>
</dbReference>
<dbReference type="STRING" id="1163617.SCD_n01091"/>
<dbReference type="InterPro" id="IPR000600">
    <property type="entry name" value="ROK"/>
</dbReference>
<dbReference type="SUPFAM" id="SSF53067">
    <property type="entry name" value="Actin-like ATPase domain"/>
    <property type="match status" value="1"/>
</dbReference>
<dbReference type="PROSITE" id="PS01125">
    <property type="entry name" value="ROK"/>
    <property type="match status" value="1"/>
</dbReference>
<dbReference type="InterPro" id="IPR043129">
    <property type="entry name" value="ATPase_NBD"/>
</dbReference>
<dbReference type="Proteomes" id="UP000015559">
    <property type="component" value="Chromosome"/>
</dbReference>
<dbReference type="KEGG" id="sdr:SCD_n01091"/>
<sequence length="297" mass="31044">MKLGIDLGGTKIEIIALDDEGGELLRRRVPTPQDDYSGTLRAIADLVHQAEAALGQAGTVGIGTPGAISRSTGLLKNSNSVHLNGQPIVHDLESLLQRKLRISNDANCFALSEATDGAAAGAAVVFGVIVGTGTGAGIVVNGHILTGANGIAGEWGHNPLPWPEGAELPGPACYCGQHGCIETFLSGPGMSADHQRVSGKKLDAATIAARAAGGDAACELTLQRYENRLARSLAHVINILDPDVIVLGGGMSNIERLYQNVPGIWGRYVFSDRVDTRLVRNQFGDSSGVRGAAWLWE</sequence>
<dbReference type="PANTHER" id="PTHR18964">
    <property type="entry name" value="ROK (REPRESSOR, ORF, KINASE) FAMILY"/>
    <property type="match status" value="1"/>
</dbReference>
<evidence type="ECO:0000313" key="2">
    <source>
        <dbReference type="Proteomes" id="UP000015559"/>
    </source>
</evidence>
<dbReference type="PANTHER" id="PTHR18964:SF174">
    <property type="entry name" value="D-ALLOSE KINASE-RELATED"/>
    <property type="match status" value="1"/>
</dbReference>
<keyword evidence="2" id="KW-1185">Reference proteome</keyword>
<dbReference type="CDD" id="cd24066">
    <property type="entry name" value="ASKHA_NBD_ROK_EcFRK-like"/>
    <property type="match status" value="1"/>
</dbReference>
<dbReference type="RefSeq" id="WP_009206125.1">
    <property type="nucleotide sequence ID" value="NC_022357.1"/>
</dbReference>
<accession>S6B2M3</accession>
<name>S6B2M3_SULDS</name>
<dbReference type="HOGENOM" id="CLU_036604_0_3_4"/>
<dbReference type="Gene3D" id="3.30.420.40">
    <property type="match status" value="2"/>
</dbReference>
<organism evidence="1 2">
    <name type="scientific">Sulfuricella denitrificans (strain DSM 22764 / NBRC 105220 / skB26)</name>
    <dbReference type="NCBI Taxonomy" id="1163617"/>
    <lineage>
        <taxon>Bacteria</taxon>
        <taxon>Pseudomonadati</taxon>
        <taxon>Pseudomonadota</taxon>
        <taxon>Betaproteobacteria</taxon>
        <taxon>Nitrosomonadales</taxon>
        <taxon>Sulfuricellaceae</taxon>
        <taxon>Sulfuricella</taxon>
    </lineage>
</organism>
<protein>
    <submittedName>
        <fullName evidence="1">ROK family protein</fullName>
    </submittedName>
</protein>
<dbReference type="OrthoDB" id="9810372at2"/>